<feature type="compositionally biased region" description="Polar residues" evidence="1">
    <location>
        <begin position="37"/>
        <end position="51"/>
    </location>
</feature>
<name>A0A0V0TPI7_9BILA</name>
<proteinExistence type="predicted"/>
<feature type="non-terminal residue" evidence="2">
    <location>
        <position position="91"/>
    </location>
</feature>
<evidence type="ECO:0000313" key="3">
    <source>
        <dbReference type="Proteomes" id="UP000055048"/>
    </source>
</evidence>
<dbReference type="EMBL" id="JYDJ01000200">
    <property type="protein sequence ID" value="KRX40419.1"/>
    <property type="molecule type" value="Genomic_DNA"/>
</dbReference>
<evidence type="ECO:0000256" key="1">
    <source>
        <dbReference type="SAM" id="MobiDB-lite"/>
    </source>
</evidence>
<gene>
    <name evidence="2" type="ORF">T05_15936</name>
</gene>
<sequence length="91" mass="10101">LSALKPGDQAQIKNIKDYVIYTTDAVQRGLTLHGKEQYNSQTVTQNGQSSEKPYCRKGDDARNQQTVLITIVVMDDDTRKLTKNSAITASN</sequence>
<feature type="region of interest" description="Disordered" evidence="1">
    <location>
        <begin position="37"/>
        <end position="59"/>
    </location>
</feature>
<accession>A0A0V0TPI7</accession>
<dbReference type="Proteomes" id="UP000055048">
    <property type="component" value="Unassembled WGS sequence"/>
</dbReference>
<feature type="non-terminal residue" evidence="2">
    <location>
        <position position="1"/>
    </location>
</feature>
<organism evidence="2 3">
    <name type="scientific">Trichinella murrelli</name>
    <dbReference type="NCBI Taxonomy" id="144512"/>
    <lineage>
        <taxon>Eukaryota</taxon>
        <taxon>Metazoa</taxon>
        <taxon>Ecdysozoa</taxon>
        <taxon>Nematoda</taxon>
        <taxon>Enoplea</taxon>
        <taxon>Dorylaimia</taxon>
        <taxon>Trichinellida</taxon>
        <taxon>Trichinellidae</taxon>
        <taxon>Trichinella</taxon>
    </lineage>
</organism>
<evidence type="ECO:0000313" key="2">
    <source>
        <dbReference type="EMBL" id="KRX40419.1"/>
    </source>
</evidence>
<dbReference type="STRING" id="144512.A0A0V0TPI7"/>
<protein>
    <submittedName>
        <fullName evidence="2">Uncharacterized protein</fullName>
    </submittedName>
</protein>
<comment type="caution">
    <text evidence="2">The sequence shown here is derived from an EMBL/GenBank/DDBJ whole genome shotgun (WGS) entry which is preliminary data.</text>
</comment>
<keyword evidence="3" id="KW-1185">Reference proteome</keyword>
<dbReference type="AlphaFoldDB" id="A0A0V0TPI7"/>
<reference evidence="2 3" key="1">
    <citation type="submission" date="2015-01" db="EMBL/GenBank/DDBJ databases">
        <title>Evolution of Trichinella species and genotypes.</title>
        <authorList>
            <person name="Korhonen P.K."/>
            <person name="Edoardo P."/>
            <person name="Giuseppe L.R."/>
            <person name="Gasser R.B."/>
        </authorList>
    </citation>
    <scope>NUCLEOTIDE SEQUENCE [LARGE SCALE GENOMIC DNA]</scope>
    <source>
        <strain evidence="2">ISS417</strain>
    </source>
</reference>